<sequence length="224" mass="25235">MRLGANAKILAPMMELIDIILHLDKHIAEWIVFFGPWLYVILFLIIFAETGLVVTPFLPGDSLLFALGAFTVVEGGLNLWVILISLTIAGILGDTVNYHIGKYLGPKVFESDSRFFKKKYLEQTHAFYERWGAFTIVAARFAPIVRTFAPFVAGIGEMQYRKFIVYNIGGAIAWVWIFVLAGHFFGNLPVVKQNFHIVIFGVIGVSLLPMVWPWVSSKLKKKQA</sequence>
<evidence type="ECO:0000256" key="2">
    <source>
        <dbReference type="ARBA" id="ARBA00010792"/>
    </source>
</evidence>
<evidence type="ECO:0000313" key="10">
    <source>
        <dbReference type="Proteomes" id="UP000008080"/>
    </source>
</evidence>
<keyword evidence="5 7" id="KW-1133">Transmembrane helix</keyword>
<dbReference type="InterPro" id="IPR032816">
    <property type="entry name" value="VTT_dom"/>
</dbReference>
<evidence type="ECO:0000313" key="9">
    <source>
        <dbReference type="EMBL" id="CAE77759.1"/>
    </source>
</evidence>
<dbReference type="InterPro" id="IPR058127">
    <property type="entry name" value="DedA"/>
</dbReference>
<dbReference type="eggNOG" id="COG0586">
    <property type="taxonomic scope" value="Bacteria"/>
</dbReference>
<comment type="subcellular location">
    <subcellularLocation>
        <location evidence="1 7">Cell membrane</location>
        <topology evidence="1 7">Multi-pass membrane protein</topology>
    </subcellularLocation>
</comment>
<dbReference type="Proteomes" id="UP000008080">
    <property type="component" value="Chromosome"/>
</dbReference>
<protein>
    <submittedName>
        <fullName evidence="9">DedA protein</fullName>
    </submittedName>
</protein>
<gene>
    <name evidence="9" type="primary">dedA</name>
    <name evidence="9" type="ordered locus">Bd0080</name>
</gene>
<feature type="domain" description="VTT" evidence="8">
    <location>
        <begin position="58"/>
        <end position="183"/>
    </location>
</feature>
<dbReference type="KEGG" id="bba:Bd0080"/>
<dbReference type="PANTHER" id="PTHR30353:SF0">
    <property type="entry name" value="TRANSMEMBRANE PROTEIN"/>
    <property type="match status" value="1"/>
</dbReference>
<evidence type="ECO:0000256" key="1">
    <source>
        <dbReference type="ARBA" id="ARBA00004651"/>
    </source>
</evidence>
<dbReference type="EMBL" id="BX842646">
    <property type="protein sequence ID" value="CAE77759.1"/>
    <property type="molecule type" value="Genomic_DNA"/>
</dbReference>
<dbReference type="Pfam" id="PF09335">
    <property type="entry name" value="VTT_dom"/>
    <property type="match status" value="1"/>
</dbReference>
<dbReference type="PANTHER" id="PTHR30353">
    <property type="entry name" value="INNER MEMBRANE PROTEIN DEDA-RELATED"/>
    <property type="match status" value="1"/>
</dbReference>
<feature type="transmembrane region" description="Helical" evidence="7">
    <location>
        <begin position="163"/>
        <end position="185"/>
    </location>
</feature>
<evidence type="ECO:0000256" key="4">
    <source>
        <dbReference type="ARBA" id="ARBA00022692"/>
    </source>
</evidence>
<dbReference type="STRING" id="264462.Bd0080"/>
<reference evidence="9 10" key="1">
    <citation type="journal article" date="2004" name="Science">
        <title>A predator unmasked: life cycle of Bdellovibrio bacteriovorus from a genomic perspective.</title>
        <authorList>
            <person name="Rendulic S."/>
            <person name="Jagtap P."/>
            <person name="Rosinus A."/>
            <person name="Eppinger M."/>
            <person name="Baar C."/>
            <person name="Lanz C."/>
            <person name="Keller H."/>
            <person name="Lambert C."/>
            <person name="Evans K.J."/>
            <person name="Goesmann A."/>
            <person name="Meyer F."/>
            <person name="Sockett R.E."/>
            <person name="Schuster S.C."/>
        </authorList>
    </citation>
    <scope>NUCLEOTIDE SEQUENCE [LARGE SCALE GENOMIC DNA]</scope>
    <source>
        <strain evidence="10">ATCC 15356 / DSM 50701 / NCIMB 9529 / HD100</strain>
    </source>
</reference>
<evidence type="ECO:0000256" key="5">
    <source>
        <dbReference type="ARBA" id="ARBA00022989"/>
    </source>
</evidence>
<dbReference type="InterPro" id="IPR032818">
    <property type="entry name" value="DedA-like"/>
</dbReference>
<evidence type="ECO:0000256" key="7">
    <source>
        <dbReference type="RuleBase" id="RU367016"/>
    </source>
</evidence>
<keyword evidence="10" id="KW-1185">Reference proteome</keyword>
<keyword evidence="6 7" id="KW-0472">Membrane</keyword>
<keyword evidence="4 7" id="KW-0812">Transmembrane</keyword>
<evidence type="ECO:0000259" key="8">
    <source>
        <dbReference type="Pfam" id="PF09335"/>
    </source>
</evidence>
<comment type="similarity">
    <text evidence="2 7">Belongs to the DedA family.</text>
</comment>
<evidence type="ECO:0000256" key="6">
    <source>
        <dbReference type="ARBA" id="ARBA00023136"/>
    </source>
</evidence>
<dbReference type="GO" id="GO:0005886">
    <property type="term" value="C:plasma membrane"/>
    <property type="evidence" value="ECO:0007669"/>
    <property type="project" value="UniProtKB-SubCell"/>
</dbReference>
<accession>Q6MRJ9</accession>
<evidence type="ECO:0000256" key="3">
    <source>
        <dbReference type="ARBA" id="ARBA00022475"/>
    </source>
</evidence>
<keyword evidence="3 7" id="KW-1003">Cell membrane</keyword>
<feature type="transmembrane region" description="Helical" evidence="7">
    <location>
        <begin position="197"/>
        <end position="215"/>
    </location>
</feature>
<dbReference type="NCBIfam" id="NF008102">
    <property type="entry name" value="PRK10847.1"/>
    <property type="match status" value="1"/>
</dbReference>
<dbReference type="HOGENOM" id="CLU_044208_6_1_7"/>
<organism evidence="9 10">
    <name type="scientific">Bdellovibrio bacteriovorus (strain ATCC 15356 / DSM 50701 / NCIMB 9529 / HD100)</name>
    <dbReference type="NCBI Taxonomy" id="264462"/>
    <lineage>
        <taxon>Bacteria</taxon>
        <taxon>Pseudomonadati</taxon>
        <taxon>Bdellovibrionota</taxon>
        <taxon>Bdellovibrionia</taxon>
        <taxon>Bdellovibrionales</taxon>
        <taxon>Pseudobdellovibrionaceae</taxon>
        <taxon>Bdellovibrio</taxon>
    </lineage>
</organism>
<dbReference type="AlphaFoldDB" id="Q6MRJ9"/>
<proteinExistence type="inferred from homology"/>
<feature type="transmembrane region" description="Helical" evidence="7">
    <location>
        <begin position="30"/>
        <end position="58"/>
    </location>
</feature>
<name>Q6MRJ9_BDEBA</name>
<feature type="transmembrane region" description="Helical" evidence="7">
    <location>
        <begin position="64"/>
        <end position="92"/>
    </location>
</feature>